<dbReference type="PROSITE" id="PS51471">
    <property type="entry name" value="FE2OG_OXY"/>
    <property type="match status" value="1"/>
</dbReference>
<reference evidence="4" key="2">
    <citation type="submission" date="2020-10" db="EMBL/GenBank/DDBJ databases">
        <authorList>
            <person name="Cooper E.A."/>
            <person name="Brenton Z.W."/>
            <person name="Flinn B.S."/>
            <person name="Jenkins J."/>
            <person name="Shu S."/>
            <person name="Flowers D."/>
            <person name="Luo F."/>
            <person name="Wang Y."/>
            <person name="Xia P."/>
            <person name="Barry K."/>
            <person name="Daum C."/>
            <person name="Lipzen A."/>
            <person name="Yoshinaga Y."/>
            <person name="Schmutz J."/>
            <person name="Saski C."/>
            <person name="Vermerris W."/>
            <person name="Kresovich S."/>
        </authorList>
    </citation>
    <scope>NUCLEOTIDE SEQUENCE</scope>
</reference>
<dbReference type="Gene3D" id="2.60.120.590">
    <property type="entry name" value="Alpha-ketoglutarate-dependent dioxygenase AlkB-like"/>
    <property type="match status" value="1"/>
</dbReference>
<evidence type="ECO:0000313" key="5">
    <source>
        <dbReference type="Proteomes" id="UP000807115"/>
    </source>
</evidence>
<proteinExistence type="inferred from homology"/>
<dbReference type="InterPro" id="IPR044842">
    <property type="entry name" value="ALKBH9B/ALKBH10B-like"/>
</dbReference>
<dbReference type="Pfam" id="PF03171">
    <property type="entry name" value="2OG-FeII_Oxy"/>
    <property type="match status" value="1"/>
</dbReference>
<comment type="caution">
    <text evidence="4">The sequence shown here is derived from an EMBL/GenBank/DDBJ whole genome shotgun (WGS) entry which is preliminary data.</text>
</comment>
<dbReference type="AlphaFoldDB" id="A0A921Q9K3"/>
<feature type="compositionally biased region" description="Acidic residues" evidence="2">
    <location>
        <begin position="135"/>
        <end position="150"/>
    </location>
</feature>
<dbReference type="GO" id="GO:0032451">
    <property type="term" value="F:demethylase activity"/>
    <property type="evidence" value="ECO:0007669"/>
    <property type="project" value="InterPro"/>
</dbReference>
<evidence type="ECO:0000313" key="4">
    <source>
        <dbReference type="EMBL" id="KAG0517999.1"/>
    </source>
</evidence>
<feature type="domain" description="Fe2OG dioxygenase" evidence="3">
    <location>
        <begin position="360"/>
        <end position="457"/>
    </location>
</feature>
<accession>A0A921Q9K3</accession>
<gene>
    <name evidence="4" type="ORF">BDA96_09G137600</name>
</gene>
<dbReference type="SUPFAM" id="SSF51197">
    <property type="entry name" value="Clavaminate synthase-like"/>
    <property type="match status" value="1"/>
</dbReference>
<dbReference type="PANTHER" id="PTHR31447">
    <property type="entry name" value="HYDROXYPROLINE-RICH GLYCOPROTEIN FAMILY PROTEIN-RELATED"/>
    <property type="match status" value="1"/>
</dbReference>
<dbReference type="EMBL" id="CM027688">
    <property type="protein sequence ID" value="KAG0517999.1"/>
    <property type="molecule type" value="Genomic_DNA"/>
</dbReference>
<dbReference type="InterPro" id="IPR037151">
    <property type="entry name" value="AlkB-like_sf"/>
</dbReference>
<dbReference type="InterPro" id="IPR005123">
    <property type="entry name" value="Oxoglu/Fe-dep_dioxygenase_dom"/>
</dbReference>
<evidence type="ECO:0000256" key="2">
    <source>
        <dbReference type="SAM" id="MobiDB-lite"/>
    </source>
</evidence>
<dbReference type="Proteomes" id="UP000807115">
    <property type="component" value="Chromosome 9"/>
</dbReference>
<sequence>MTTAAGMPGSSPVGSAAAAASGPAAPEVAARDAVIGWFRGEFAAANAMIDALCGHLAQIGGGGAEYDPVFAALHRRRANWFPVLHMQKFYPVTDVTAELRRVADARAAAAAAAVAGSCCYSEEATSTVIQEPMEDLPAEAEAEAEPEPELEPEHEQDPVLQDPAPAAEEADGTVIDPAVEYHEQDAEVDSSGDSSERKAPSTEDDTVADGHHTDQGSQGEHSLPESYPICSDHEECIARPERIKIQKGFVAKESVKGHMVNVVKGLKIYEDVFTTSEIVKVADFINEIRQAGRNGELSGETFIFFNKQIKGNKREIIQLGVPLFQPTTEEANCHTEPIPLVLQAVIDHLVLWRLIPESRKPNSVIINFFDEDEHSQPYFKPPHLDNPICTLLLSETTMAFGRSLVTDSNGNYKGPLTLSLKQGSLLVMRGNSADMARHVVCPSSNRRVSITFARVRPSTPVDLSPLPSPTKAMTPWQPQPATGSQVAAPACMTQKPPVSGAIIGYAPTPQAVLAPAAWGMAMRAPVMMVAAAPARPMVMASSGTGGGNISKRMGRSGTGVFLPWTVGPKRYNKHLPPRIQKRRFSAMMSPIEAQG</sequence>
<dbReference type="GO" id="GO:0006402">
    <property type="term" value="P:mRNA catabolic process"/>
    <property type="evidence" value="ECO:0007669"/>
    <property type="project" value="InterPro"/>
</dbReference>
<protein>
    <recommendedName>
        <fullName evidence="3">Fe2OG dioxygenase domain-containing protein</fullName>
    </recommendedName>
</protein>
<dbReference type="PANTHER" id="PTHR31447:SF2">
    <property type="entry name" value="RNA DEMETHYLASE ALKBH10B"/>
    <property type="match status" value="1"/>
</dbReference>
<reference evidence="4" key="1">
    <citation type="journal article" date="2019" name="BMC Genomics">
        <title>A new reference genome for Sorghum bicolor reveals high levels of sequence similarity between sweet and grain genotypes: implications for the genetics of sugar metabolism.</title>
        <authorList>
            <person name="Cooper E.A."/>
            <person name="Brenton Z.W."/>
            <person name="Flinn B.S."/>
            <person name="Jenkins J."/>
            <person name="Shu S."/>
            <person name="Flowers D."/>
            <person name="Luo F."/>
            <person name="Wang Y."/>
            <person name="Xia P."/>
            <person name="Barry K."/>
            <person name="Daum C."/>
            <person name="Lipzen A."/>
            <person name="Yoshinaga Y."/>
            <person name="Schmutz J."/>
            <person name="Saski C."/>
            <person name="Vermerris W."/>
            <person name="Kresovich S."/>
        </authorList>
    </citation>
    <scope>NUCLEOTIDE SEQUENCE</scope>
</reference>
<dbReference type="InterPro" id="IPR044861">
    <property type="entry name" value="IPNS-like_FE2OG_OXY"/>
</dbReference>
<feature type="region of interest" description="Disordered" evidence="2">
    <location>
        <begin position="135"/>
        <end position="159"/>
    </location>
</feature>
<feature type="region of interest" description="Disordered" evidence="2">
    <location>
        <begin position="183"/>
        <end position="228"/>
    </location>
</feature>
<evidence type="ECO:0000259" key="3">
    <source>
        <dbReference type="PROSITE" id="PS51471"/>
    </source>
</evidence>
<evidence type="ECO:0000256" key="1">
    <source>
        <dbReference type="ARBA" id="ARBA00007879"/>
    </source>
</evidence>
<dbReference type="GO" id="GO:0003729">
    <property type="term" value="F:mRNA binding"/>
    <property type="evidence" value="ECO:0007669"/>
    <property type="project" value="InterPro"/>
</dbReference>
<organism evidence="4 5">
    <name type="scientific">Sorghum bicolor</name>
    <name type="common">Sorghum</name>
    <name type="synonym">Sorghum vulgare</name>
    <dbReference type="NCBI Taxonomy" id="4558"/>
    <lineage>
        <taxon>Eukaryota</taxon>
        <taxon>Viridiplantae</taxon>
        <taxon>Streptophyta</taxon>
        <taxon>Embryophyta</taxon>
        <taxon>Tracheophyta</taxon>
        <taxon>Spermatophyta</taxon>
        <taxon>Magnoliopsida</taxon>
        <taxon>Liliopsida</taxon>
        <taxon>Poales</taxon>
        <taxon>Poaceae</taxon>
        <taxon>PACMAD clade</taxon>
        <taxon>Panicoideae</taxon>
        <taxon>Andropogonodae</taxon>
        <taxon>Andropogoneae</taxon>
        <taxon>Sorghinae</taxon>
        <taxon>Sorghum</taxon>
    </lineage>
</organism>
<comment type="similarity">
    <text evidence="1">Belongs to the alkB family.</text>
</comment>
<name>A0A921Q9K3_SORBI</name>